<dbReference type="Pfam" id="PF13400">
    <property type="entry name" value="Tad"/>
    <property type="match status" value="1"/>
</dbReference>
<accession>A0A517YN44</accession>
<keyword evidence="1" id="KW-0812">Transmembrane</keyword>
<sequence>MKPTTFKSQRRGKVLVLVLITLPALCGLIGLVIDGGLLTSNSRQLQHAADSAATAAAMEKRWGKSNTAALTVAQEFVQTHHRLTSTTVTLNSPPLSGPHVGSERHLEIILTTQQPTFFMRVLNGRTAETIAARACAGWEASTIPAAIVVLDPGPPPFQVSALPPFLPPLPAILGGLEVLGVGKVEVDGAVHVNTEWGGKDENNQQIGEPAGLLGLSHAVAATPLLSLSKLKARELRVVGGVDKVTNYGKLLSSDPPVLQAGRLPVPDPFRLLPTPTLATDPTNVRATQYGGRTIIGIPLIGPTITLEPGVYDYINVISGKVVFKPGIYILRRTNPVTQMALSVLAGEVTAEGVMFYITDTTNYAPASGAPDNTDGETTAPADHIVGTLVPVAAINVGLLGSKFTGLNDPGSPFHGMLVYQRRHDRRPIAIIQENILGAGAIRGAVYSKWGHTILVGKGDLDLRFVSGTMRIVALLDLDIDPTVTLPAAEDVYLVE</sequence>
<feature type="domain" description="Putative Flp pilus-assembly TadG-like N-terminal" evidence="2">
    <location>
        <begin position="12"/>
        <end position="58"/>
    </location>
</feature>
<dbReference type="OrthoDB" id="260382at2"/>
<evidence type="ECO:0000313" key="4">
    <source>
        <dbReference type="Proteomes" id="UP000315017"/>
    </source>
</evidence>
<keyword evidence="1" id="KW-1133">Transmembrane helix</keyword>
<keyword evidence="4" id="KW-1185">Reference proteome</keyword>
<reference evidence="3 4" key="1">
    <citation type="submission" date="2019-02" db="EMBL/GenBank/DDBJ databases">
        <title>Deep-cultivation of Planctomycetes and their phenomic and genomic characterization uncovers novel biology.</title>
        <authorList>
            <person name="Wiegand S."/>
            <person name="Jogler M."/>
            <person name="Boedeker C."/>
            <person name="Pinto D."/>
            <person name="Vollmers J."/>
            <person name="Rivas-Marin E."/>
            <person name="Kohn T."/>
            <person name="Peeters S.H."/>
            <person name="Heuer A."/>
            <person name="Rast P."/>
            <person name="Oberbeckmann S."/>
            <person name="Bunk B."/>
            <person name="Jeske O."/>
            <person name="Meyerdierks A."/>
            <person name="Storesund J.E."/>
            <person name="Kallscheuer N."/>
            <person name="Luecker S."/>
            <person name="Lage O.M."/>
            <person name="Pohl T."/>
            <person name="Merkel B.J."/>
            <person name="Hornburger P."/>
            <person name="Mueller R.-W."/>
            <person name="Bruemmer F."/>
            <person name="Labrenz M."/>
            <person name="Spormann A.M."/>
            <person name="Op den Camp H."/>
            <person name="Overmann J."/>
            <person name="Amann R."/>
            <person name="Jetten M.S.M."/>
            <person name="Mascher T."/>
            <person name="Medema M.H."/>
            <person name="Devos D.P."/>
            <person name="Kaster A.-K."/>
            <person name="Ovreas L."/>
            <person name="Rohde M."/>
            <person name="Galperin M.Y."/>
            <person name="Jogler C."/>
        </authorList>
    </citation>
    <scope>NUCLEOTIDE SEQUENCE [LARGE SCALE GENOMIC DNA]</scope>
    <source>
        <strain evidence="3 4">ETA_A8</strain>
    </source>
</reference>
<evidence type="ECO:0000256" key="1">
    <source>
        <dbReference type="SAM" id="Phobius"/>
    </source>
</evidence>
<dbReference type="EMBL" id="CP036274">
    <property type="protein sequence ID" value="QDU31650.1"/>
    <property type="molecule type" value="Genomic_DNA"/>
</dbReference>
<gene>
    <name evidence="3" type="ORF">ETAA8_68100</name>
</gene>
<evidence type="ECO:0000259" key="2">
    <source>
        <dbReference type="Pfam" id="PF13400"/>
    </source>
</evidence>
<dbReference type="KEGG" id="aagg:ETAA8_68100"/>
<proteinExistence type="predicted"/>
<organism evidence="3 4">
    <name type="scientific">Anatilimnocola aggregata</name>
    <dbReference type="NCBI Taxonomy" id="2528021"/>
    <lineage>
        <taxon>Bacteria</taxon>
        <taxon>Pseudomonadati</taxon>
        <taxon>Planctomycetota</taxon>
        <taxon>Planctomycetia</taxon>
        <taxon>Pirellulales</taxon>
        <taxon>Pirellulaceae</taxon>
        <taxon>Anatilimnocola</taxon>
    </lineage>
</organism>
<dbReference type="Proteomes" id="UP000315017">
    <property type="component" value="Chromosome"/>
</dbReference>
<keyword evidence="1" id="KW-0472">Membrane</keyword>
<name>A0A517YN44_9BACT</name>
<evidence type="ECO:0000313" key="3">
    <source>
        <dbReference type="EMBL" id="QDU31650.1"/>
    </source>
</evidence>
<dbReference type="AlphaFoldDB" id="A0A517YN44"/>
<dbReference type="RefSeq" id="WP_145099136.1">
    <property type="nucleotide sequence ID" value="NZ_CP036274.1"/>
</dbReference>
<dbReference type="InterPro" id="IPR028087">
    <property type="entry name" value="Tad_N"/>
</dbReference>
<feature type="transmembrane region" description="Helical" evidence="1">
    <location>
        <begin position="12"/>
        <end position="33"/>
    </location>
</feature>
<protein>
    <recommendedName>
        <fullName evidence="2">Putative Flp pilus-assembly TadG-like N-terminal domain-containing protein</fullName>
    </recommendedName>
</protein>